<evidence type="ECO:0000313" key="10">
    <source>
        <dbReference type="EMBL" id="CAE0462445.1"/>
    </source>
</evidence>
<proteinExistence type="predicted"/>
<dbReference type="InterPro" id="IPR001611">
    <property type="entry name" value="Leu-rich_rpt"/>
</dbReference>
<evidence type="ECO:0000256" key="4">
    <source>
        <dbReference type="ARBA" id="ARBA00022737"/>
    </source>
</evidence>
<evidence type="ECO:0000256" key="3">
    <source>
        <dbReference type="ARBA" id="ARBA00022729"/>
    </source>
</evidence>
<feature type="compositionally biased region" description="Basic and acidic residues" evidence="8">
    <location>
        <begin position="798"/>
        <end position="807"/>
    </location>
</feature>
<dbReference type="FunFam" id="3.80.10.10:FF:000400">
    <property type="entry name" value="Nuclear pore complex protein NUP107"/>
    <property type="match status" value="1"/>
</dbReference>
<keyword evidence="5" id="KW-0547">Nucleotide-binding</keyword>
<feature type="region of interest" description="Disordered" evidence="8">
    <location>
        <begin position="561"/>
        <end position="620"/>
    </location>
</feature>
<feature type="region of interest" description="Disordered" evidence="8">
    <location>
        <begin position="666"/>
        <end position="686"/>
    </location>
</feature>
<feature type="region of interest" description="Disordered" evidence="8">
    <location>
        <begin position="788"/>
        <end position="807"/>
    </location>
</feature>
<keyword evidence="9" id="KW-0812">Transmembrane</keyword>
<comment type="subcellular location">
    <subcellularLocation>
        <location evidence="1">Membrane</location>
    </subcellularLocation>
</comment>
<evidence type="ECO:0000256" key="7">
    <source>
        <dbReference type="ARBA" id="ARBA00023136"/>
    </source>
</evidence>
<feature type="compositionally biased region" description="Polar residues" evidence="8">
    <location>
        <begin position="725"/>
        <end position="737"/>
    </location>
</feature>
<dbReference type="EMBL" id="HBIO01009467">
    <property type="protein sequence ID" value="CAE0462445.1"/>
    <property type="molecule type" value="Transcribed_RNA"/>
</dbReference>
<keyword evidence="4" id="KW-0677">Repeat</keyword>
<dbReference type="GO" id="GO:0005524">
    <property type="term" value="F:ATP binding"/>
    <property type="evidence" value="ECO:0007669"/>
    <property type="project" value="UniProtKB-KW"/>
</dbReference>
<keyword evidence="3" id="KW-0732">Signal</keyword>
<keyword evidence="7 9" id="KW-0472">Membrane</keyword>
<gene>
    <name evidence="10" type="ORF">CDEB00056_LOCUS7286</name>
</gene>
<feature type="compositionally biased region" description="Polar residues" evidence="8">
    <location>
        <begin position="886"/>
        <end position="895"/>
    </location>
</feature>
<evidence type="ECO:0000256" key="2">
    <source>
        <dbReference type="ARBA" id="ARBA00022614"/>
    </source>
</evidence>
<dbReference type="PANTHER" id="PTHR48056:SF81">
    <property type="entry name" value="RECEPTOR PROTEIN-TYROSINE KINASE CEPR1"/>
    <property type="match status" value="1"/>
</dbReference>
<feature type="transmembrane region" description="Helical" evidence="9">
    <location>
        <begin position="1028"/>
        <end position="1047"/>
    </location>
</feature>
<keyword evidence="9" id="KW-1133">Transmembrane helix</keyword>
<dbReference type="InterPro" id="IPR050647">
    <property type="entry name" value="Plant_LRR-RLKs"/>
</dbReference>
<protein>
    <recommendedName>
        <fullName evidence="11">Leucine-rich repeat-containing N-terminal plant-type domain-containing protein</fullName>
    </recommendedName>
</protein>
<feature type="region of interest" description="Disordered" evidence="8">
    <location>
        <begin position="725"/>
        <end position="747"/>
    </location>
</feature>
<evidence type="ECO:0000256" key="5">
    <source>
        <dbReference type="ARBA" id="ARBA00022741"/>
    </source>
</evidence>
<evidence type="ECO:0000256" key="6">
    <source>
        <dbReference type="ARBA" id="ARBA00022840"/>
    </source>
</evidence>
<keyword evidence="2" id="KW-0433">Leucine-rich repeat</keyword>
<reference evidence="10" key="1">
    <citation type="submission" date="2021-01" db="EMBL/GenBank/DDBJ databases">
        <authorList>
            <person name="Corre E."/>
            <person name="Pelletier E."/>
            <person name="Niang G."/>
            <person name="Scheremetjew M."/>
            <person name="Finn R."/>
            <person name="Kale V."/>
            <person name="Holt S."/>
            <person name="Cochrane G."/>
            <person name="Meng A."/>
            <person name="Brown T."/>
            <person name="Cohen L."/>
        </authorList>
    </citation>
    <scope>NUCLEOTIDE SEQUENCE</scope>
    <source>
        <strain evidence="10">MM31A-1</strain>
    </source>
</reference>
<evidence type="ECO:0000256" key="9">
    <source>
        <dbReference type="SAM" id="Phobius"/>
    </source>
</evidence>
<dbReference type="Gene3D" id="3.80.10.10">
    <property type="entry name" value="Ribonuclease Inhibitor"/>
    <property type="match status" value="2"/>
</dbReference>
<feature type="region of interest" description="Disordered" evidence="8">
    <location>
        <begin position="428"/>
        <end position="449"/>
    </location>
</feature>
<feature type="region of interest" description="Disordered" evidence="8">
    <location>
        <begin position="885"/>
        <end position="918"/>
    </location>
</feature>
<evidence type="ECO:0008006" key="11">
    <source>
        <dbReference type="Google" id="ProtNLM"/>
    </source>
</evidence>
<sequence>MPSSNFDILSIVSSNSDGVDNASDFLENVILALRDDDVRENLGEGSLALDAVNSCANFVVARRLQLVLIYAIVREAKVRQRKGESFPSKILIRLCDPLTHLLHNNHDLFSRNERIFTDAMEPIEDAADSYGRLIMQAFTIVADSGLSCPAILNAHQVCDILRSCQVDDDFEDMQEEIFRIYAQSFFAGSSTEGENDNFSLFESSKSIINNFSRDQFDAHIVSVLEESLETLTIELANGFLLKMTVFFSLLMQVGKGRYLDPYIEEKELIGQLVGTSMDLLIETKGKDAESVPGLLCAIVEASPKHGLVIVSKDLIYALRVEGSLIGNPEDVQTYLFRVCDCLERVAIVALEKSIGRSEYLKHWSSVASDVIEILSVMGKGFASSPLFAWEKIGPKLPIKNDQPRISIDNSNISDEITDKIAAKCRQDYKQNGARSDSSQDTEAKESNFDKLESRINAKLASRDSESLLEERAQSTKFGTFEEPGVAIIKIGAMPKRQTSFKSLQPSQSSTLPQDRPVINDAYNDKINAKLSNMGISATSTETPGRLSSHFDDRISAKISISEMNTSSSKPKSKAHGAEYQNSLSDSFDDRINAKISGGLRSSEQKGGDASSGLPLRSEEQWRPGVSKITFGPIHDKIMTKTQGLPVNGEICKDECELDNIEKRIHAKTKGSISPRHENSEAATQNPDRYQYEIEGNKPLHLSQTQGENENIEFEDRLKRKFAVQNTASLSAPSTNKVEQPPGRDSYLERTNTKLSRSLSNMKNDDLAASSSSMVSASIENRINAKLKESQRKLPHAPHLSEKQHGSEDIIDPAAAKTSEKCVENRMYAKIPTSNEDSQDDKTFGDLIRKKTNDPAENGSHITSEKILTLDARIDKKLQQPELKLAEQSSNANATPFSPFLESDEQSRTVQEENPRRMSVAPMRISPSHELISLLDHEDGSQEGTEVEEKDSANHAYIETFDHESNIAFDNYEVAASATNDDEMKSMSDDENNIAVALAIDDGTLDEVDEALTYDPSAKARIIKQMRTWVLLSLFVAIAAALTIGIILTRKKIEDIDNLKIDPPSPAPTSGVHGLIASLIKSEFGFDKDYGDSNAYGKALDWMTQDPIALDAAEKLAFPTRVATNIQSSLYDRYFFGLFYYEMSGRMWVNCSATIDTLNCSHLNNDLELIEGGSNWLSPLHVCLWAGIICDEEKNIRMLTLNQLGLYGTIPSELSRLKELQVLSLLDNAIYGNIPSEIGSIETMVDIDVHLNDLEGSIPLEFYDLTNLLAFNLGYNKLTGTISPNIANMTILKGLHVHENSLSGAIPTEIGALQSSLGYLTLSSNRFNNTLPDEMRLLSNLKEIFLDKNNFEGELQIPIAEGLVQLPINNNRFNGTLPENLFQLSNLVYLIADNNQFTGNISPDMGNLKKLSLLSLRYNQFSGRIPEELKNLTTLRTLRLHYNLFVGEVPSAVCGLFEQNLTQFYADCKNDLQRGDRYYGTGEPEISCECCTDCCDPGKQGECSKRGQNQIISLSLMNP</sequence>
<keyword evidence="6" id="KW-0067">ATP-binding</keyword>
<accession>A0A7S3Q1A3</accession>
<evidence type="ECO:0000256" key="8">
    <source>
        <dbReference type="SAM" id="MobiDB-lite"/>
    </source>
</evidence>
<dbReference type="GO" id="GO:0016020">
    <property type="term" value="C:membrane"/>
    <property type="evidence" value="ECO:0007669"/>
    <property type="project" value="UniProtKB-SubCell"/>
</dbReference>
<dbReference type="InterPro" id="IPR032675">
    <property type="entry name" value="LRR_dom_sf"/>
</dbReference>
<feature type="compositionally biased region" description="Basic and acidic residues" evidence="8">
    <location>
        <begin position="904"/>
        <end position="915"/>
    </location>
</feature>
<dbReference type="Pfam" id="PF00560">
    <property type="entry name" value="LRR_1"/>
    <property type="match status" value="1"/>
</dbReference>
<organism evidence="10">
    <name type="scientific">Chaetoceros debilis</name>
    <dbReference type="NCBI Taxonomy" id="122233"/>
    <lineage>
        <taxon>Eukaryota</taxon>
        <taxon>Sar</taxon>
        <taxon>Stramenopiles</taxon>
        <taxon>Ochrophyta</taxon>
        <taxon>Bacillariophyta</taxon>
        <taxon>Coscinodiscophyceae</taxon>
        <taxon>Chaetocerotophycidae</taxon>
        <taxon>Chaetocerotales</taxon>
        <taxon>Chaetocerotaceae</taxon>
        <taxon>Chaetoceros</taxon>
    </lineage>
</organism>
<dbReference type="PANTHER" id="PTHR48056">
    <property type="entry name" value="LRR RECEPTOR-LIKE SERINE/THREONINE-PROTEIN KINASE-RELATED"/>
    <property type="match status" value="1"/>
</dbReference>
<evidence type="ECO:0000256" key="1">
    <source>
        <dbReference type="ARBA" id="ARBA00004370"/>
    </source>
</evidence>
<dbReference type="SUPFAM" id="SSF52047">
    <property type="entry name" value="RNI-like"/>
    <property type="match status" value="1"/>
</dbReference>
<name>A0A7S3Q1A3_9STRA</name>
<dbReference type="FunFam" id="3.80.10.10:FF:000383">
    <property type="entry name" value="Leucine-rich repeat receptor protein kinase EMS1"/>
    <property type="match status" value="1"/>
</dbReference>